<comment type="caution">
    <text evidence="2">The sequence shown here is derived from an EMBL/GenBank/DDBJ whole genome shotgun (WGS) entry which is preliminary data.</text>
</comment>
<dbReference type="EMBL" id="VXIV02001013">
    <property type="protein sequence ID" value="KAF6034714.1"/>
    <property type="molecule type" value="Genomic_DNA"/>
</dbReference>
<gene>
    <name evidence="2" type="ORF">EB796_006973</name>
</gene>
<proteinExistence type="predicted"/>
<name>A0A7J7K9U3_BUGNE</name>
<accession>A0A7J7K9U3</accession>
<protein>
    <submittedName>
        <fullName evidence="2">Uncharacterized protein</fullName>
    </submittedName>
</protein>
<dbReference type="Proteomes" id="UP000593567">
    <property type="component" value="Unassembled WGS sequence"/>
</dbReference>
<sequence>MVPDQRFPVDFPRVSLNEEDRFLLIVKNQFPKKLRAKVLQSQVKGPYRSLSLSNSTDNFEKVKWELNELREAFVERKHPLPSITARTEITSSQSEKEHRRKADDSINIATTAYDKSLTSDGPDTINDIQRQKTFYPDGWPKTKNHLKELNNTKLCFISNNELREAKQSDTLDLRDHTKQKKRIKHGPGVAAKVSDNHYKKLKPSMSNLHFLRNENVGSESNYYQIPNYKHSNLKSTSEFSDSEEYASEGEGGAPTLTDTDLSEYEYDTIGDSRHESKVATQLPALVAKNKHETTTSKHTKQTKGNGRQRLKLPKIKRSKRLNANEVTSEDEKLQRKPVISSMVQLKDLVSHKREKEQSRVVDPYSVYLKYKGHMQVIDNSIYNRHARKGGGR</sequence>
<dbReference type="AlphaFoldDB" id="A0A7J7K9U3"/>
<evidence type="ECO:0000256" key="1">
    <source>
        <dbReference type="SAM" id="MobiDB-lite"/>
    </source>
</evidence>
<evidence type="ECO:0000313" key="3">
    <source>
        <dbReference type="Proteomes" id="UP000593567"/>
    </source>
</evidence>
<evidence type="ECO:0000313" key="2">
    <source>
        <dbReference type="EMBL" id="KAF6034714.1"/>
    </source>
</evidence>
<organism evidence="2 3">
    <name type="scientific">Bugula neritina</name>
    <name type="common">Brown bryozoan</name>
    <name type="synonym">Sertularia neritina</name>
    <dbReference type="NCBI Taxonomy" id="10212"/>
    <lineage>
        <taxon>Eukaryota</taxon>
        <taxon>Metazoa</taxon>
        <taxon>Spiralia</taxon>
        <taxon>Lophotrochozoa</taxon>
        <taxon>Bryozoa</taxon>
        <taxon>Gymnolaemata</taxon>
        <taxon>Cheilostomatida</taxon>
        <taxon>Flustrina</taxon>
        <taxon>Buguloidea</taxon>
        <taxon>Bugulidae</taxon>
        <taxon>Bugula</taxon>
    </lineage>
</organism>
<feature type="region of interest" description="Disordered" evidence="1">
    <location>
        <begin position="234"/>
        <end position="260"/>
    </location>
</feature>
<reference evidence="2" key="1">
    <citation type="submission" date="2020-06" db="EMBL/GenBank/DDBJ databases">
        <title>Draft genome of Bugula neritina, a colonial animal packing powerful symbionts and potential medicines.</title>
        <authorList>
            <person name="Rayko M."/>
        </authorList>
    </citation>
    <scope>NUCLEOTIDE SEQUENCE [LARGE SCALE GENOMIC DNA]</scope>
    <source>
        <strain evidence="2">Kwan_BN1</strain>
    </source>
</reference>
<keyword evidence="3" id="KW-1185">Reference proteome</keyword>